<accession>A0A165EZ65</accession>
<gene>
    <name evidence="2" type="ORF">EXIGLDRAFT_723045</name>
</gene>
<keyword evidence="3" id="KW-1185">Reference proteome</keyword>
<proteinExistence type="predicted"/>
<organism evidence="2 3">
    <name type="scientific">Exidia glandulosa HHB12029</name>
    <dbReference type="NCBI Taxonomy" id="1314781"/>
    <lineage>
        <taxon>Eukaryota</taxon>
        <taxon>Fungi</taxon>
        <taxon>Dikarya</taxon>
        <taxon>Basidiomycota</taxon>
        <taxon>Agaricomycotina</taxon>
        <taxon>Agaricomycetes</taxon>
        <taxon>Auriculariales</taxon>
        <taxon>Exidiaceae</taxon>
        <taxon>Exidia</taxon>
    </lineage>
</organism>
<dbReference type="InParanoid" id="A0A165EZ65"/>
<protein>
    <submittedName>
        <fullName evidence="2">Uncharacterized protein</fullName>
    </submittedName>
</protein>
<evidence type="ECO:0000256" key="1">
    <source>
        <dbReference type="SAM" id="MobiDB-lite"/>
    </source>
</evidence>
<dbReference type="EMBL" id="KV426109">
    <property type="protein sequence ID" value="KZV88025.1"/>
    <property type="molecule type" value="Genomic_DNA"/>
</dbReference>
<feature type="region of interest" description="Disordered" evidence="1">
    <location>
        <begin position="1"/>
        <end position="20"/>
    </location>
</feature>
<reference evidence="2 3" key="1">
    <citation type="journal article" date="2016" name="Mol. Biol. Evol.">
        <title>Comparative Genomics of Early-Diverging Mushroom-Forming Fungi Provides Insights into the Origins of Lignocellulose Decay Capabilities.</title>
        <authorList>
            <person name="Nagy L.G."/>
            <person name="Riley R."/>
            <person name="Tritt A."/>
            <person name="Adam C."/>
            <person name="Daum C."/>
            <person name="Floudas D."/>
            <person name="Sun H."/>
            <person name="Yadav J.S."/>
            <person name="Pangilinan J."/>
            <person name="Larsson K.H."/>
            <person name="Matsuura K."/>
            <person name="Barry K."/>
            <person name="Labutti K."/>
            <person name="Kuo R."/>
            <person name="Ohm R.A."/>
            <person name="Bhattacharya S.S."/>
            <person name="Shirouzu T."/>
            <person name="Yoshinaga Y."/>
            <person name="Martin F.M."/>
            <person name="Grigoriev I.V."/>
            <person name="Hibbett D.S."/>
        </authorList>
    </citation>
    <scope>NUCLEOTIDE SEQUENCE [LARGE SCALE GENOMIC DNA]</scope>
    <source>
        <strain evidence="2 3">HHB12029</strain>
    </source>
</reference>
<dbReference type="Proteomes" id="UP000077266">
    <property type="component" value="Unassembled WGS sequence"/>
</dbReference>
<evidence type="ECO:0000313" key="3">
    <source>
        <dbReference type="Proteomes" id="UP000077266"/>
    </source>
</evidence>
<evidence type="ECO:0000313" key="2">
    <source>
        <dbReference type="EMBL" id="KZV88025.1"/>
    </source>
</evidence>
<sequence>MPPRTQQFQVAQCGTLSSSPALSDDDYICNGLPLPLASTPAHDIGHGGTLRIYAT</sequence>
<name>A0A165EZ65_EXIGL</name>
<dbReference type="AlphaFoldDB" id="A0A165EZ65"/>